<evidence type="ECO:0000313" key="4">
    <source>
        <dbReference type="Proteomes" id="UP001501425"/>
    </source>
</evidence>
<reference evidence="3 5" key="3">
    <citation type="submission" date="2024-06" db="EMBL/GenBank/DDBJ databases">
        <title>Halorubrum miltondacostae sp. nov., a potential PHA producer isolated from an inland solar saltern in Rio Maior, Portugal.</title>
        <authorList>
            <person name="Albuquerque L."/>
            <person name="Viver T."/>
            <person name="Barroso C."/>
            <person name="Claudino R."/>
            <person name="Galvan M."/>
            <person name="Simoes G."/>
            <person name="Lobo Da Cunha A."/>
            <person name="Egas C."/>
        </authorList>
    </citation>
    <scope>NUCLEOTIDE SEQUENCE [LARGE SCALE GENOMIC DNA]</scope>
    <source>
        <strain evidence="3 5">DSM 18646</strain>
    </source>
</reference>
<dbReference type="RefSeq" id="WP_343778801.1">
    <property type="nucleotide sequence ID" value="NZ_BAAADQ010000010.1"/>
</dbReference>
<reference evidence="2" key="1">
    <citation type="journal article" date="2014" name="Int. J. Syst. Evol. Microbiol.">
        <title>Complete genome sequence of Corynebacterium casei LMG S-19264T (=DSM 44701T), isolated from a smear-ripened cheese.</title>
        <authorList>
            <consortium name="US DOE Joint Genome Institute (JGI-PGF)"/>
            <person name="Walter F."/>
            <person name="Albersmeier A."/>
            <person name="Kalinowski J."/>
            <person name="Ruckert C."/>
        </authorList>
    </citation>
    <scope>NUCLEOTIDE SEQUENCE</scope>
    <source>
        <strain evidence="2">JCM 14265</strain>
    </source>
</reference>
<evidence type="ECO:0000259" key="1">
    <source>
        <dbReference type="Pfam" id="PF26476"/>
    </source>
</evidence>
<evidence type="ECO:0000313" key="3">
    <source>
        <dbReference type="EMBL" id="MEZ3166819.1"/>
    </source>
</evidence>
<dbReference type="EMBL" id="BAAADQ010000010">
    <property type="protein sequence ID" value="GAA0545265.1"/>
    <property type="molecule type" value="Genomic_DNA"/>
</dbReference>
<dbReference type="Proteomes" id="UP001501425">
    <property type="component" value="Unassembled WGS sequence"/>
</dbReference>
<dbReference type="Proteomes" id="UP001567571">
    <property type="component" value="Unassembled WGS sequence"/>
</dbReference>
<gene>
    <name evidence="3" type="ORF">ABNG02_05710</name>
    <name evidence="2" type="ORF">GCM10008994_20300</name>
</gene>
<protein>
    <recommendedName>
        <fullName evidence="1">DUF8149 domain-containing protein</fullName>
    </recommendedName>
</protein>
<accession>A0AAV3SV82</accession>
<sequence length="73" mass="7951">MSTDEPSVPIVCAECETETRVPLDDLADALEKHNETKHDGESVAEVDPAIKDRLADLVAEDLGLFDEDATEQP</sequence>
<comment type="caution">
    <text evidence="2">The sequence shown here is derived from an EMBL/GenBank/DDBJ whole genome shotgun (WGS) entry which is preliminary data.</text>
</comment>
<dbReference type="Pfam" id="PF26476">
    <property type="entry name" value="DUF8149"/>
    <property type="match status" value="1"/>
</dbReference>
<dbReference type="EMBL" id="JBEDNW010000002">
    <property type="protein sequence ID" value="MEZ3166819.1"/>
    <property type="molecule type" value="Genomic_DNA"/>
</dbReference>
<keyword evidence="5" id="KW-1185">Reference proteome</keyword>
<evidence type="ECO:0000313" key="2">
    <source>
        <dbReference type="EMBL" id="GAA0545265.1"/>
    </source>
</evidence>
<dbReference type="InterPro" id="IPR058462">
    <property type="entry name" value="DUF8149"/>
</dbReference>
<name>A0AAV3SV82_9EURY</name>
<organism evidence="2 4">
    <name type="scientific">Halorubrum ejinorense</name>
    <dbReference type="NCBI Taxonomy" id="425309"/>
    <lineage>
        <taxon>Archaea</taxon>
        <taxon>Methanobacteriati</taxon>
        <taxon>Methanobacteriota</taxon>
        <taxon>Stenosarchaea group</taxon>
        <taxon>Halobacteria</taxon>
        <taxon>Halobacteriales</taxon>
        <taxon>Haloferacaceae</taxon>
        <taxon>Halorubrum</taxon>
    </lineage>
</organism>
<evidence type="ECO:0000313" key="5">
    <source>
        <dbReference type="Proteomes" id="UP001567571"/>
    </source>
</evidence>
<dbReference type="AlphaFoldDB" id="A0AAV3SV82"/>
<reference evidence="2" key="2">
    <citation type="submission" date="2023-12" db="EMBL/GenBank/DDBJ databases">
        <authorList>
            <person name="Sun Q."/>
            <person name="Inoue M."/>
        </authorList>
    </citation>
    <scope>NUCLEOTIDE SEQUENCE</scope>
    <source>
        <strain evidence="2">JCM 14265</strain>
    </source>
</reference>
<proteinExistence type="predicted"/>
<feature type="domain" description="DUF8149" evidence="1">
    <location>
        <begin position="2"/>
        <end position="68"/>
    </location>
</feature>